<evidence type="ECO:0000256" key="1">
    <source>
        <dbReference type="ARBA" id="ARBA00022729"/>
    </source>
</evidence>
<name>A0A409XSJ0_PSICY</name>
<evidence type="ECO:0000256" key="2">
    <source>
        <dbReference type="SAM" id="MobiDB-lite"/>
    </source>
</evidence>
<dbReference type="OrthoDB" id="3058389at2759"/>
<feature type="domain" description="CBM1" evidence="3">
    <location>
        <begin position="45"/>
        <end position="70"/>
    </location>
</feature>
<accession>A0A409XSJ0</accession>
<protein>
    <recommendedName>
        <fullName evidence="3">CBM1 domain-containing protein</fullName>
    </recommendedName>
</protein>
<organism evidence="4 5">
    <name type="scientific">Psilocybe cyanescens</name>
    <dbReference type="NCBI Taxonomy" id="93625"/>
    <lineage>
        <taxon>Eukaryota</taxon>
        <taxon>Fungi</taxon>
        <taxon>Dikarya</taxon>
        <taxon>Basidiomycota</taxon>
        <taxon>Agaricomycotina</taxon>
        <taxon>Agaricomycetes</taxon>
        <taxon>Agaricomycetidae</taxon>
        <taxon>Agaricales</taxon>
        <taxon>Agaricineae</taxon>
        <taxon>Strophariaceae</taxon>
        <taxon>Psilocybe</taxon>
    </lineage>
</organism>
<keyword evidence="5" id="KW-1185">Reference proteome</keyword>
<dbReference type="SMART" id="SM00236">
    <property type="entry name" value="fCBD"/>
    <property type="match status" value="1"/>
</dbReference>
<evidence type="ECO:0000259" key="3">
    <source>
        <dbReference type="SMART" id="SM00236"/>
    </source>
</evidence>
<keyword evidence="1" id="KW-0732">Signal</keyword>
<comment type="caution">
    <text evidence="4">The sequence shown here is derived from an EMBL/GenBank/DDBJ whole genome shotgun (WGS) entry which is preliminary data.</text>
</comment>
<feature type="compositionally biased region" description="Low complexity" evidence="2">
    <location>
        <begin position="80"/>
        <end position="99"/>
    </location>
</feature>
<dbReference type="InterPro" id="IPR035971">
    <property type="entry name" value="CBD_sf"/>
</dbReference>
<evidence type="ECO:0000313" key="5">
    <source>
        <dbReference type="Proteomes" id="UP000283269"/>
    </source>
</evidence>
<feature type="region of interest" description="Disordered" evidence="2">
    <location>
        <begin position="80"/>
        <end position="106"/>
    </location>
</feature>
<dbReference type="STRING" id="93625.A0A409XSJ0"/>
<dbReference type="InParanoid" id="A0A409XSJ0"/>
<dbReference type="Pfam" id="PF00734">
    <property type="entry name" value="CBM_1"/>
    <property type="match status" value="1"/>
</dbReference>
<sequence>MIAKMTTEKDAFLGSLWLSQMDVLLNVRRCSDVTSTSYGEWTTIQGWAGTTTCVSGATRIVSNPYYSQCLPGVVSSSSTAMATKPSSTPSTTNKPATSSVPTTLMSDPSPACSASLTSRVTGKLSHVGINIAVFDFGCLTLDATLMDLANILGTGIGNGMGNNGYVPAVPAHASDLDAHYWKNMFIELGFGDTVERNSSTNPSNISTSTNMNINSISSAINNSKT</sequence>
<proteinExistence type="predicted"/>
<dbReference type="GO" id="GO:0005576">
    <property type="term" value="C:extracellular region"/>
    <property type="evidence" value="ECO:0007669"/>
    <property type="project" value="InterPro"/>
</dbReference>
<dbReference type="GO" id="GO:0005975">
    <property type="term" value="P:carbohydrate metabolic process"/>
    <property type="evidence" value="ECO:0007669"/>
    <property type="project" value="InterPro"/>
</dbReference>
<reference evidence="4 5" key="1">
    <citation type="journal article" date="2018" name="Evol. Lett.">
        <title>Horizontal gene cluster transfer increased hallucinogenic mushroom diversity.</title>
        <authorList>
            <person name="Reynolds H.T."/>
            <person name="Vijayakumar V."/>
            <person name="Gluck-Thaler E."/>
            <person name="Korotkin H.B."/>
            <person name="Matheny P.B."/>
            <person name="Slot J.C."/>
        </authorList>
    </citation>
    <scope>NUCLEOTIDE SEQUENCE [LARGE SCALE GENOMIC DNA]</scope>
    <source>
        <strain evidence="4 5">2631</strain>
    </source>
</reference>
<gene>
    <name evidence="4" type="ORF">CVT25_001748</name>
</gene>
<dbReference type="Proteomes" id="UP000283269">
    <property type="component" value="Unassembled WGS sequence"/>
</dbReference>
<dbReference type="InterPro" id="IPR000254">
    <property type="entry name" value="CBD"/>
</dbReference>
<dbReference type="GO" id="GO:0030248">
    <property type="term" value="F:cellulose binding"/>
    <property type="evidence" value="ECO:0007669"/>
    <property type="project" value="InterPro"/>
</dbReference>
<dbReference type="SUPFAM" id="SSF57180">
    <property type="entry name" value="Cellulose-binding domain"/>
    <property type="match status" value="1"/>
</dbReference>
<evidence type="ECO:0000313" key="4">
    <source>
        <dbReference type="EMBL" id="PPQ93698.1"/>
    </source>
</evidence>
<dbReference type="AlphaFoldDB" id="A0A409XSJ0"/>
<dbReference type="EMBL" id="NHYD01000633">
    <property type="protein sequence ID" value="PPQ93698.1"/>
    <property type="molecule type" value="Genomic_DNA"/>
</dbReference>